<dbReference type="PANTHER" id="PTHR44942">
    <property type="entry name" value="METHYLTRANSF_11 DOMAIN-CONTAINING PROTEIN"/>
    <property type="match status" value="1"/>
</dbReference>
<protein>
    <submittedName>
        <fullName evidence="4">Methyltransferase</fullName>
    </submittedName>
</protein>
<proteinExistence type="predicted"/>
<dbReference type="InterPro" id="IPR029063">
    <property type="entry name" value="SAM-dependent_MTases_sf"/>
</dbReference>
<dbReference type="Proteomes" id="UP000603227">
    <property type="component" value="Unassembled WGS sequence"/>
</dbReference>
<dbReference type="Pfam" id="PF13649">
    <property type="entry name" value="Methyltransf_25"/>
    <property type="match status" value="1"/>
</dbReference>
<organism evidence="4 5">
    <name type="scientific">Streptomyces capitiformicae</name>
    <dbReference type="NCBI Taxonomy" id="2014920"/>
    <lineage>
        <taxon>Bacteria</taxon>
        <taxon>Bacillati</taxon>
        <taxon>Actinomycetota</taxon>
        <taxon>Actinomycetes</taxon>
        <taxon>Kitasatosporales</taxon>
        <taxon>Streptomycetaceae</taxon>
        <taxon>Streptomyces</taxon>
    </lineage>
</organism>
<gene>
    <name evidence="4" type="ORF">GCM10017771_87090</name>
</gene>
<evidence type="ECO:0000259" key="3">
    <source>
        <dbReference type="Pfam" id="PF13649"/>
    </source>
</evidence>
<dbReference type="SUPFAM" id="SSF53335">
    <property type="entry name" value="S-adenosyl-L-methionine-dependent methyltransferases"/>
    <property type="match status" value="1"/>
</dbReference>
<keyword evidence="5" id="KW-1185">Reference proteome</keyword>
<keyword evidence="1 4" id="KW-0489">Methyltransferase</keyword>
<dbReference type="GO" id="GO:0008168">
    <property type="term" value="F:methyltransferase activity"/>
    <property type="evidence" value="ECO:0007669"/>
    <property type="project" value="UniProtKB-KW"/>
</dbReference>
<accession>A0A918ZPL9</accession>
<dbReference type="InterPro" id="IPR041698">
    <property type="entry name" value="Methyltransf_25"/>
</dbReference>
<evidence type="ECO:0000256" key="1">
    <source>
        <dbReference type="ARBA" id="ARBA00022603"/>
    </source>
</evidence>
<dbReference type="InterPro" id="IPR051052">
    <property type="entry name" value="Diverse_substrate_MTase"/>
</dbReference>
<name>A0A918ZPL9_9ACTN</name>
<dbReference type="GO" id="GO:0032259">
    <property type="term" value="P:methylation"/>
    <property type="evidence" value="ECO:0007669"/>
    <property type="project" value="UniProtKB-KW"/>
</dbReference>
<dbReference type="EMBL" id="BNAT01000057">
    <property type="protein sequence ID" value="GHE63661.1"/>
    <property type="molecule type" value="Genomic_DNA"/>
</dbReference>
<evidence type="ECO:0000256" key="2">
    <source>
        <dbReference type="ARBA" id="ARBA00022679"/>
    </source>
</evidence>
<comment type="caution">
    <text evidence="4">The sequence shown here is derived from an EMBL/GenBank/DDBJ whole genome shotgun (WGS) entry which is preliminary data.</text>
</comment>
<feature type="domain" description="Methyltransferase" evidence="3">
    <location>
        <begin position="55"/>
        <end position="152"/>
    </location>
</feature>
<evidence type="ECO:0000313" key="4">
    <source>
        <dbReference type="EMBL" id="GHE63661.1"/>
    </source>
</evidence>
<dbReference type="Gene3D" id="3.40.50.150">
    <property type="entry name" value="Vaccinia Virus protein VP39"/>
    <property type="match status" value="1"/>
</dbReference>
<dbReference type="AlphaFoldDB" id="A0A918ZPL9"/>
<dbReference type="PANTHER" id="PTHR44942:SF4">
    <property type="entry name" value="METHYLTRANSFERASE TYPE 11 DOMAIN-CONTAINING PROTEIN"/>
    <property type="match status" value="1"/>
</dbReference>
<reference evidence="4" key="2">
    <citation type="submission" date="2020-09" db="EMBL/GenBank/DDBJ databases">
        <authorList>
            <person name="Sun Q."/>
            <person name="Zhou Y."/>
        </authorList>
    </citation>
    <scope>NUCLEOTIDE SEQUENCE</scope>
    <source>
        <strain evidence="4">CGMCC 4.7403</strain>
    </source>
</reference>
<sequence>MREVPGVADARQGGDMTVGFSGAVAEYYAEFRRGYPSEVFDALQEVFELSEADVVLDLGCGTGQLALPFASRVRSVVGMDPEPDMLRLASVAADDQGIRNATWILGADTDVPALGALMGERSLALTVIGQALHWMQHEELFRAVSPLLRVGGGIAVISNGTPLWLQNSAWSRALRGCLEKWLGTTLEASCGTSSRDRLRYAQAMESAGFVDVREIVVEYSGDLTFDQLFGGVCSAIPADQLPGPDERAVFAERIRQALPADERFTEHVRVSTLVGRVGVVDA</sequence>
<reference evidence="4" key="1">
    <citation type="journal article" date="2014" name="Int. J. Syst. Evol. Microbiol.">
        <title>Complete genome sequence of Corynebacterium casei LMG S-19264T (=DSM 44701T), isolated from a smear-ripened cheese.</title>
        <authorList>
            <consortium name="US DOE Joint Genome Institute (JGI-PGF)"/>
            <person name="Walter F."/>
            <person name="Albersmeier A."/>
            <person name="Kalinowski J."/>
            <person name="Ruckert C."/>
        </authorList>
    </citation>
    <scope>NUCLEOTIDE SEQUENCE</scope>
    <source>
        <strain evidence="4">CGMCC 4.7403</strain>
    </source>
</reference>
<evidence type="ECO:0000313" key="5">
    <source>
        <dbReference type="Proteomes" id="UP000603227"/>
    </source>
</evidence>
<keyword evidence="2" id="KW-0808">Transferase</keyword>
<dbReference type="CDD" id="cd02440">
    <property type="entry name" value="AdoMet_MTases"/>
    <property type="match status" value="1"/>
</dbReference>